<dbReference type="InterPro" id="IPR012337">
    <property type="entry name" value="RNaseH-like_sf"/>
</dbReference>
<dbReference type="Gene3D" id="3.30.420.10">
    <property type="entry name" value="Ribonuclease H-like superfamily/Ribonuclease H"/>
    <property type="match status" value="1"/>
</dbReference>
<name>A0A518B549_9BACT</name>
<proteinExistence type="predicted"/>
<keyword evidence="2" id="KW-0378">Hydrolase</keyword>
<dbReference type="GO" id="GO:0003676">
    <property type="term" value="F:nucleic acid binding"/>
    <property type="evidence" value="ECO:0007669"/>
    <property type="project" value="InterPro"/>
</dbReference>
<dbReference type="Proteomes" id="UP000317093">
    <property type="component" value="Chromosome"/>
</dbReference>
<evidence type="ECO:0000313" key="2">
    <source>
        <dbReference type="EMBL" id="QDU62103.1"/>
    </source>
</evidence>
<dbReference type="RefSeq" id="WP_419192509.1">
    <property type="nucleotide sequence ID" value="NZ_CP036279.1"/>
</dbReference>
<keyword evidence="2" id="KW-0269">Exonuclease</keyword>
<dbReference type="KEGG" id="knv:Pan216_29690"/>
<dbReference type="AlphaFoldDB" id="A0A518B549"/>
<dbReference type="GO" id="GO:0004527">
    <property type="term" value="F:exonuclease activity"/>
    <property type="evidence" value="ECO:0007669"/>
    <property type="project" value="UniProtKB-KW"/>
</dbReference>
<keyword evidence="2" id="KW-0540">Nuclease</keyword>
<sequence>MSRDEPAYLVFDVETVPDGELLRRVRYPREDLSPDEAVDQAQREALERSGGRSDFVPITFCYPVAICVARVTASYELQAITLLDDPRFSPQVLVQDFWRGLSAHQSTLVSFNGRGFDLPVLEMAAFRYGVSAPGHFSDRYGRRYRYGTAHLDLCDWLSNHGATHVTGGLNLLSKLLGKPGKMDVTGSDVLHLFREGRLRDINDYCMFDVLDTYFVFLRTRVMTGAIDLDEEQRLMTSAHRWIESQLERHPHLGQYLENWGDWKPWP</sequence>
<dbReference type="CDD" id="cd05782">
    <property type="entry name" value="DNA_polB_like1_exo"/>
    <property type="match status" value="1"/>
</dbReference>
<accession>A0A518B549</accession>
<dbReference type="InterPro" id="IPR019288">
    <property type="entry name" value="3'-5'_exonuclease_PolB-like"/>
</dbReference>
<dbReference type="InterPro" id="IPR036397">
    <property type="entry name" value="RNaseH_sf"/>
</dbReference>
<protein>
    <submittedName>
        <fullName evidence="2">Putative 3'-5' exonuclease related to the exonuclease domain of PolB</fullName>
    </submittedName>
</protein>
<evidence type="ECO:0000259" key="1">
    <source>
        <dbReference type="Pfam" id="PF10108"/>
    </source>
</evidence>
<dbReference type="Pfam" id="PF10108">
    <property type="entry name" value="DNA_pol_B_exo2"/>
    <property type="match status" value="1"/>
</dbReference>
<dbReference type="EMBL" id="CP036279">
    <property type="protein sequence ID" value="QDU62103.1"/>
    <property type="molecule type" value="Genomic_DNA"/>
</dbReference>
<dbReference type="SUPFAM" id="SSF53098">
    <property type="entry name" value="Ribonuclease H-like"/>
    <property type="match status" value="1"/>
</dbReference>
<keyword evidence="3" id="KW-1185">Reference proteome</keyword>
<reference evidence="2 3" key="1">
    <citation type="submission" date="2019-02" db="EMBL/GenBank/DDBJ databases">
        <title>Deep-cultivation of Planctomycetes and their phenomic and genomic characterization uncovers novel biology.</title>
        <authorList>
            <person name="Wiegand S."/>
            <person name="Jogler M."/>
            <person name="Boedeker C."/>
            <person name="Pinto D."/>
            <person name="Vollmers J."/>
            <person name="Rivas-Marin E."/>
            <person name="Kohn T."/>
            <person name="Peeters S.H."/>
            <person name="Heuer A."/>
            <person name="Rast P."/>
            <person name="Oberbeckmann S."/>
            <person name="Bunk B."/>
            <person name="Jeske O."/>
            <person name="Meyerdierks A."/>
            <person name="Storesund J.E."/>
            <person name="Kallscheuer N."/>
            <person name="Luecker S."/>
            <person name="Lage O.M."/>
            <person name="Pohl T."/>
            <person name="Merkel B.J."/>
            <person name="Hornburger P."/>
            <person name="Mueller R.-W."/>
            <person name="Bruemmer F."/>
            <person name="Labrenz M."/>
            <person name="Spormann A.M."/>
            <person name="Op den Camp H."/>
            <person name="Overmann J."/>
            <person name="Amann R."/>
            <person name="Jetten M.S.M."/>
            <person name="Mascher T."/>
            <person name="Medema M.H."/>
            <person name="Devos D.P."/>
            <person name="Kaster A.-K."/>
            <person name="Ovreas L."/>
            <person name="Rohde M."/>
            <person name="Galperin M.Y."/>
            <person name="Jogler C."/>
        </authorList>
    </citation>
    <scope>NUCLEOTIDE SEQUENCE [LARGE SCALE GENOMIC DNA]</scope>
    <source>
        <strain evidence="2 3">Pan216</strain>
    </source>
</reference>
<evidence type="ECO:0000313" key="3">
    <source>
        <dbReference type="Proteomes" id="UP000317093"/>
    </source>
</evidence>
<organism evidence="2 3">
    <name type="scientific">Kolteria novifilia</name>
    <dbReference type="NCBI Taxonomy" id="2527975"/>
    <lineage>
        <taxon>Bacteria</taxon>
        <taxon>Pseudomonadati</taxon>
        <taxon>Planctomycetota</taxon>
        <taxon>Planctomycetia</taxon>
        <taxon>Kolteriales</taxon>
        <taxon>Kolteriaceae</taxon>
        <taxon>Kolteria</taxon>
    </lineage>
</organism>
<gene>
    <name evidence="2" type="ORF">Pan216_29690</name>
</gene>
<feature type="domain" description="Predicted 3'-5' exonuclease PolB-like" evidence="1">
    <location>
        <begin position="53"/>
        <end position="259"/>
    </location>
</feature>